<evidence type="ECO:0000256" key="1">
    <source>
        <dbReference type="ARBA" id="ARBA00009794"/>
    </source>
</evidence>
<gene>
    <name evidence="12" type="ORF">CYCCA115_LOCUS23638</name>
</gene>
<dbReference type="Pfam" id="PF21192">
    <property type="entry name" value="OB_NMD3"/>
    <property type="match status" value="1"/>
</dbReference>
<dbReference type="PANTHER" id="PTHR12746">
    <property type="entry name" value="NONSENSE-MEDIATED MRNA DECAY PROTEIN 3"/>
    <property type="match status" value="1"/>
</dbReference>
<dbReference type="Pfam" id="PF21193">
    <property type="entry name" value="NMD_SH3"/>
    <property type="match status" value="1"/>
</dbReference>
<feature type="domain" description="Nmd3 N-terminal" evidence="9">
    <location>
        <begin position="27"/>
        <end position="262"/>
    </location>
</feature>
<dbReference type="Proteomes" id="UP001295423">
    <property type="component" value="Unassembled WGS sequence"/>
</dbReference>
<evidence type="ECO:0000256" key="3">
    <source>
        <dbReference type="ARBA" id="ARBA00022448"/>
    </source>
</evidence>
<evidence type="ECO:0000259" key="11">
    <source>
        <dbReference type="Pfam" id="PF21193"/>
    </source>
</evidence>
<keyword evidence="13" id="KW-1185">Reference proteome</keyword>
<feature type="domain" description="60S ribosomal export protein NMD3 OB-fold" evidence="10">
    <location>
        <begin position="354"/>
        <end position="427"/>
    </location>
</feature>
<keyword evidence="5 7" id="KW-0653">Protein transport</keyword>
<dbReference type="InterPro" id="IPR048899">
    <property type="entry name" value="NMD_SH3"/>
</dbReference>
<proteinExistence type="inferred from homology"/>
<dbReference type="EMBL" id="CAKOGP040002424">
    <property type="protein sequence ID" value="CAJ1969304.1"/>
    <property type="molecule type" value="Genomic_DNA"/>
</dbReference>
<organism evidence="12 13">
    <name type="scientific">Cylindrotheca closterium</name>
    <dbReference type="NCBI Taxonomy" id="2856"/>
    <lineage>
        <taxon>Eukaryota</taxon>
        <taxon>Sar</taxon>
        <taxon>Stramenopiles</taxon>
        <taxon>Ochrophyta</taxon>
        <taxon>Bacillariophyta</taxon>
        <taxon>Bacillariophyceae</taxon>
        <taxon>Bacillariophycidae</taxon>
        <taxon>Bacillariales</taxon>
        <taxon>Bacillariaceae</taxon>
        <taxon>Cylindrotheca</taxon>
    </lineage>
</organism>
<feature type="compositionally biased region" description="Acidic residues" evidence="8">
    <location>
        <begin position="507"/>
        <end position="529"/>
    </location>
</feature>
<evidence type="ECO:0000256" key="4">
    <source>
        <dbReference type="ARBA" id="ARBA00022490"/>
    </source>
</evidence>
<comment type="similarity">
    <text evidence="1 7">Belongs to the NMD3 family.</text>
</comment>
<dbReference type="Pfam" id="PF04981">
    <property type="entry name" value="NMD3"/>
    <property type="match status" value="1"/>
</dbReference>
<evidence type="ECO:0000313" key="12">
    <source>
        <dbReference type="EMBL" id="CAJ1969304.1"/>
    </source>
</evidence>
<feature type="compositionally biased region" description="Basic and acidic residues" evidence="8">
    <location>
        <begin position="555"/>
        <end position="580"/>
    </location>
</feature>
<comment type="function">
    <text evidence="7">Acts as an adapter for the XPO1/CRM1-mediated export of the 60S ribosomal subunit.</text>
</comment>
<comment type="caution">
    <text evidence="12">The sequence shown here is derived from an EMBL/GenBank/DDBJ whole genome shotgun (WGS) entry which is preliminary data.</text>
</comment>
<dbReference type="InterPro" id="IPR007064">
    <property type="entry name" value="Nmd3_N"/>
</dbReference>
<feature type="region of interest" description="Disordered" evidence="8">
    <location>
        <begin position="485"/>
        <end position="596"/>
    </location>
</feature>
<evidence type="ECO:0000256" key="5">
    <source>
        <dbReference type="ARBA" id="ARBA00022927"/>
    </source>
</evidence>
<dbReference type="GO" id="GO:0005737">
    <property type="term" value="C:cytoplasm"/>
    <property type="evidence" value="ECO:0007669"/>
    <property type="project" value="UniProtKB-SubCell"/>
</dbReference>
<name>A0AAD2GCB6_9STRA</name>
<sequence length="596" mass="67296">MEGPTAVDVPVDISSNDANARMVQVLCCLCGISITPNSANTCANCLASSSDITKGISTESTLHQCKSCQRWHKEAGKWMACDLESRELMALCLANISGLKSSKKNDQRIRLIDANWIWTEPHSMRLKVRLTIQKEVHTGTILQQAFTVVFVVRNQQCMECQAEYRQGSWKSLVQVRQRVAHKRTFLYLEQLILKHGAHRGCLSIETFGDGMDFYFPDKGKAGRFISFLENCVPTKIKTSKKLISTDDKSNISNFKYTNFVEICPLCKDDLLFLPAKTARNLGNIARLVLVKSISNLINLIDPLTGQTASMNVESFWADPIRPLITAARSRMTRYVVLGKEPVFLRRNVSKRATSRKQRTRLANLSLARESDLGVNDKQFDELSYVGYLMKAGDVCVGYDLTETQFVDDDAEEFRAAGKLPNAIILRKLYGGVATGESDAAKKRIWRLQRLDVQVAESMKSARAQKQEAEQEDMDEEDFMREVEADKEMRNQMNVYKSDALKQKKEEEDAAMDNDEDSEDDQEVQLEELLENLVVDSGPDPEDNPENQEGFASYEEGEKAAKDGIRYVGREEARNMKEKESAVPTKAFSDEYDLSDL</sequence>
<dbReference type="AlphaFoldDB" id="A0AAD2GCB6"/>
<keyword evidence="4 7" id="KW-0963">Cytoplasm</keyword>
<feature type="domain" description="60S ribosomal export protein NMD3 SH3" evidence="11">
    <location>
        <begin position="265"/>
        <end position="311"/>
    </location>
</feature>
<reference evidence="12" key="1">
    <citation type="submission" date="2023-08" db="EMBL/GenBank/DDBJ databases">
        <authorList>
            <person name="Audoor S."/>
            <person name="Bilcke G."/>
        </authorList>
    </citation>
    <scope>NUCLEOTIDE SEQUENCE</scope>
</reference>
<evidence type="ECO:0000256" key="2">
    <source>
        <dbReference type="ARBA" id="ARBA00017035"/>
    </source>
</evidence>
<dbReference type="GO" id="GO:0005634">
    <property type="term" value="C:nucleus"/>
    <property type="evidence" value="ECO:0007669"/>
    <property type="project" value="UniProtKB-SubCell"/>
</dbReference>
<keyword evidence="3 7" id="KW-0813">Transport</keyword>
<evidence type="ECO:0000256" key="8">
    <source>
        <dbReference type="SAM" id="MobiDB-lite"/>
    </source>
</evidence>
<evidence type="ECO:0000256" key="6">
    <source>
        <dbReference type="ARBA" id="ARBA00023242"/>
    </source>
</evidence>
<dbReference type="GO" id="GO:0043023">
    <property type="term" value="F:ribosomal large subunit binding"/>
    <property type="evidence" value="ECO:0007669"/>
    <property type="project" value="InterPro"/>
</dbReference>
<dbReference type="GO" id="GO:0015031">
    <property type="term" value="P:protein transport"/>
    <property type="evidence" value="ECO:0007669"/>
    <property type="project" value="UniProtKB-KW"/>
</dbReference>
<dbReference type="InterPro" id="IPR039768">
    <property type="entry name" value="Nmd3"/>
</dbReference>
<evidence type="ECO:0000259" key="9">
    <source>
        <dbReference type="Pfam" id="PF04981"/>
    </source>
</evidence>
<dbReference type="InterPro" id="IPR048898">
    <property type="entry name" value="OB_NMD3"/>
</dbReference>
<accession>A0AAD2GCB6</accession>
<evidence type="ECO:0000259" key="10">
    <source>
        <dbReference type="Pfam" id="PF21192"/>
    </source>
</evidence>
<evidence type="ECO:0000256" key="7">
    <source>
        <dbReference type="RuleBase" id="RU364108"/>
    </source>
</evidence>
<evidence type="ECO:0000313" key="13">
    <source>
        <dbReference type="Proteomes" id="UP001295423"/>
    </source>
</evidence>
<keyword evidence="6 7" id="KW-0539">Nucleus</keyword>
<protein>
    <recommendedName>
        <fullName evidence="2 7">60S ribosomal export protein NMD3</fullName>
    </recommendedName>
</protein>
<dbReference type="GO" id="GO:0000055">
    <property type="term" value="P:ribosomal large subunit export from nucleus"/>
    <property type="evidence" value="ECO:0007669"/>
    <property type="project" value="TreeGrafter"/>
</dbReference>
<dbReference type="PANTHER" id="PTHR12746:SF2">
    <property type="entry name" value="60S RIBOSOMAL EXPORT PROTEIN NMD3"/>
    <property type="match status" value="1"/>
</dbReference>
<comment type="subcellular location">
    <subcellularLocation>
        <location evidence="7">Cytoplasm</location>
    </subcellularLocation>
    <subcellularLocation>
        <location evidence="7">Nucleus</location>
    </subcellularLocation>
</comment>